<organism evidence="1 2">
    <name type="scientific">Papaver somniferum</name>
    <name type="common">Opium poppy</name>
    <dbReference type="NCBI Taxonomy" id="3469"/>
    <lineage>
        <taxon>Eukaryota</taxon>
        <taxon>Viridiplantae</taxon>
        <taxon>Streptophyta</taxon>
        <taxon>Embryophyta</taxon>
        <taxon>Tracheophyta</taxon>
        <taxon>Spermatophyta</taxon>
        <taxon>Magnoliopsida</taxon>
        <taxon>Ranunculales</taxon>
        <taxon>Papaveraceae</taxon>
        <taxon>Papaveroideae</taxon>
        <taxon>Papaver</taxon>
    </lineage>
</organism>
<dbReference type="Proteomes" id="UP000316621">
    <property type="component" value="Chromosome 2"/>
</dbReference>
<keyword evidence="2" id="KW-1185">Reference proteome</keyword>
<name>A0A4Y7IQ45_PAPSO</name>
<reference evidence="1 2" key="1">
    <citation type="journal article" date="2018" name="Science">
        <title>The opium poppy genome and morphinan production.</title>
        <authorList>
            <person name="Guo L."/>
            <person name="Winzer T."/>
            <person name="Yang X."/>
            <person name="Li Y."/>
            <person name="Ning Z."/>
            <person name="He Z."/>
            <person name="Teodor R."/>
            <person name="Lu Y."/>
            <person name="Bowser T.A."/>
            <person name="Graham I.A."/>
            <person name="Ye K."/>
        </authorList>
    </citation>
    <scope>NUCLEOTIDE SEQUENCE [LARGE SCALE GENOMIC DNA]</scope>
    <source>
        <strain evidence="2">cv. HN1</strain>
        <tissue evidence="1">Leaves</tissue>
    </source>
</reference>
<evidence type="ECO:0000313" key="2">
    <source>
        <dbReference type="Proteomes" id="UP000316621"/>
    </source>
</evidence>
<protein>
    <submittedName>
        <fullName evidence="1">Uncharacterized protein</fullName>
    </submittedName>
</protein>
<sequence>MPTLQQKPVVLQRKKNKNGQIRRTRRKNLGISCSIFPLMDGMVDALDNKIRLAVAFIASKIVYDQLQLF</sequence>
<dbReference type="Gramene" id="RZC50993">
    <property type="protein sequence ID" value="RZC50993"/>
    <property type="gene ID" value="C5167_019419"/>
</dbReference>
<dbReference type="AlphaFoldDB" id="A0A4Y7IQ45"/>
<dbReference type="EMBL" id="CM010716">
    <property type="protein sequence ID" value="RZC50993.1"/>
    <property type="molecule type" value="Genomic_DNA"/>
</dbReference>
<evidence type="ECO:0000313" key="1">
    <source>
        <dbReference type="EMBL" id="RZC50993.1"/>
    </source>
</evidence>
<gene>
    <name evidence="1" type="ORF">C5167_019419</name>
</gene>
<accession>A0A4Y7IQ45</accession>
<proteinExistence type="predicted"/>